<organism evidence="1 2">
    <name type="scientific">Phytophthora infestans</name>
    <name type="common">Potato late blight agent</name>
    <name type="synonym">Botrytis infestans</name>
    <dbReference type="NCBI Taxonomy" id="4787"/>
    <lineage>
        <taxon>Eukaryota</taxon>
        <taxon>Sar</taxon>
        <taxon>Stramenopiles</taxon>
        <taxon>Oomycota</taxon>
        <taxon>Peronosporomycetes</taxon>
        <taxon>Peronosporales</taxon>
        <taxon>Peronosporaceae</taxon>
        <taxon>Phytophthora</taxon>
    </lineage>
</organism>
<dbReference type="Proteomes" id="UP000602510">
    <property type="component" value="Unassembled WGS sequence"/>
</dbReference>
<reference evidence="1" key="1">
    <citation type="submission" date="2020-04" db="EMBL/GenBank/DDBJ databases">
        <title>Hybrid Assembly of Korean Phytophthora infestans isolates.</title>
        <authorList>
            <person name="Prokchorchik M."/>
            <person name="Lee Y."/>
            <person name="Seo J."/>
            <person name="Cho J.-H."/>
            <person name="Park Y.-E."/>
            <person name="Jang D.-C."/>
            <person name="Im J.-S."/>
            <person name="Choi J.-G."/>
            <person name="Park H.-J."/>
            <person name="Lee G.-B."/>
            <person name="Lee Y.-G."/>
            <person name="Hong S.-Y."/>
            <person name="Cho K."/>
            <person name="Sohn K.H."/>
        </authorList>
    </citation>
    <scope>NUCLEOTIDE SEQUENCE</scope>
    <source>
        <strain evidence="1">KR_1_A1</strain>
    </source>
</reference>
<evidence type="ECO:0000313" key="2">
    <source>
        <dbReference type="Proteomes" id="UP000602510"/>
    </source>
</evidence>
<accession>A0A833SEG0</accession>
<protein>
    <submittedName>
        <fullName evidence="1">Uncharacterized protein</fullName>
    </submittedName>
</protein>
<keyword evidence="2" id="KW-1185">Reference proteome</keyword>
<proteinExistence type="predicted"/>
<gene>
    <name evidence="1" type="ORF">GN244_ATG14788</name>
</gene>
<dbReference type="EMBL" id="WSZM01000427">
    <property type="protein sequence ID" value="KAF4033272.1"/>
    <property type="molecule type" value="Genomic_DNA"/>
</dbReference>
<sequence>MVRYITIPYNTCHNHVNTETHYTALKQCKDLLSESVLSKLDAFGQTNTDTKQIASYVANPTAIRNVYRCWNTTQVFQSLRNKCVTS</sequence>
<comment type="caution">
    <text evidence="1">The sequence shown here is derived from an EMBL/GenBank/DDBJ whole genome shotgun (WGS) entry which is preliminary data.</text>
</comment>
<evidence type="ECO:0000313" key="1">
    <source>
        <dbReference type="EMBL" id="KAF4033272.1"/>
    </source>
</evidence>
<dbReference type="AlphaFoldDB" id="A0A833SEG0"/>
<name>A0A833SEG0_PHYIN</name>